<reference evidence="3" key="1">
    <citation type="submission" date="2021-04" db="EMBL/GenBank/DDBJ databases">
        <authorList>
            <person name="Tunstrom K."/>
        </authorList>
    </citation>
    <scope>NUCLEOTIDE SEQUENCE</scope>
</reference>
<keyword evidence="4" id="KW-1185">Reference proteome</keyword>
<evidence type="ECO:0000313" key="4">
    <source>
        <dbReference type="Proteomes" id="UP000691718"/>
    </source>
</evidence>
<dbReference type="AlphaFoldDB" id="A0A8S3X8D6"/>
<sequence length="161" mass="18409">MKERATPSTMFGFNEKKVLVSYVPNKKPKKVVLLLSTLHDDYKIDESTGDDAKPEVITFYNGTKGGVDTVDQMKEEYSVGRMTRRWPMRLFFSILNIGGINSQIIYTANTKTVLLRRMYLKEISLALVRPHLMKRSSIMTFPSSLKKTNRSICTNGEPRNP</sequence>
<comment type="caution">
    <text evidence="3">The sequence shown here is derived from an EMBL/GenBank/DDBJ whole genome shotgun (WGS) entry which is preliminary data.</text>
</comment>
<dbReference type="Proteomes" id="UP000691718">
    <property type="component" value="Unassembled WGS sequence"/>
</dbReference>
<dbReference type="PANTHER" id="PTHR46599:SF6">
    <property type="entry name" value="DUAL SPECIFICITY PHOSPHATASE 26"/>
    <property type="match status" value="1"/>
</dbReference>
<protein>
    <submittedName>
        <fullName evidence="3">(apollo) hypothetical protein</fullName>
    </submittedName>
</protein>
<feature type="domain" description="PiggyBac transposable element-derived protein" evidence="2">
    <location>
        <begin position="8"/>
        <end position="102"/>
    </location>
</feature>
<gene>
    <name evidence="3" type="ORF">PAPOLLO_LOCUS15191</name>
</gene>
<keyword evidence="1" id="KW-0472">Membrane</keyword>
<dbReference type="PANTHER" id="PTHR46599">
    <property type="entry name" value="PIGGYBAC TRANSPOSABLE ELEMENT-DERIVED PROTEIN 4"/>
    <property type="match status" value="1"/>
</dbReference>
<proteinExistence type="predicted"/>
<evidence type="ECO:0000313" key="3">
    <source>
        <dbReference type="EMBL" id="CAG5009257.1"/>
    </source>
</evidence>
<accession>A0A8S3X8D6</accession>
<dbReference type="EMBL" id="CAJQZP010001028">
    <property type="protein sequence ID" value="CAG5009257.1"/>
    <property type="molecule type" value="Genomic_DNA"/>
</dbReference>
<evidence type="ECO:0000259" key="2">
    <source>
        <dbReference type="Pfam" id="PF13843"/>
    </source>
</evidence>
<keyword evidence="1" id="KW-1133">Transmembrane helix</keyword>
<dbReference type="InterPro" id="IPR029526">
    <property type="entry name" value="PGBD"/>
</dbReference>
<organism evidence="3 4">
    <name type="scientific">Parnassius apollo</name>
    <name type="common">Apollo butterfly</name>
    <name type="synonym">Papilio apollo</name>
    <dbReference type="NCBI Taxonomy" id="110799"/>
    <lineage>
        <taxon>Eukaryota</taxon>
        <taxon>Metazoa</taxon>
        <taxon>Ecdysozoa</taxon>
        <taxon>Arthropoda</taxon>
        <taxon>Hexapoda</taxon>
        <taxon>Insecta</taxon>
        <taxon>Pterygota</taxon>
        <taxon>Neoptera</taxon>
        <taxon>Endopterygota</taxon>
        <taxon>Lepidoptera</taxon>
        <taxon>Glossata</taxon>
        <taxon>Ditrysia</taxon>
        <taxon>Papilionoidea</taxon>
        <taxon>Papilionidae</taxon>
        <taxon>Parnassiinae</taxon>
        <taxon>Parnassini</taxon>
        <taxon>Parnassius</taxon>
        <taxon>Parnassius</taxon>
    </lineage>
</organism>
<evidence type="ECO:0000256" key="1">
    <source>
        <dbReference type="SAM" id="Phobius"/>
    </source>
</evidence>
<keyword evidence="1" id="KW-0812">Transmembrane</keyword>
<dbReference type="OrthoDB" id="10057959at2759"/>
<feature type="transmembrane region" description="Helical" evidence="1">
    <location>
        <begin position="90"/>
        <end position="108"/>
    </location>
</feature>
<dbReference type="Pfam" id="PF13843">
    <property type="entry name" value="DDE_Tnp_1_7"/>
    <property type="match status" value="1"/>
</dbReference>
<name>A0A8S3X8D6_PARAO</name>